<dbReference type="CDD" id="cd04486">
    <property type="entry name" value="YhcR_OBF_like"/>
    <property type="match status" value="1"/>
</dbReference>
<name>A0A7K2IQK9_9ACTN</name>
<dbReference type="InterPro" id="IPR005135">
    <property type="entry name" value="Endo/exonuclease/phosphatase"/>
</dbReference>
<dbReference type="AlphaFoldDB" id="A0A7K2IQK9"/>
<protein>
    <submittedName>
        <fullName evidence="3">Endonuclease</fullName>
    </submittedName>
</protein>
<keyword evidence="3" id="KW-0255">Endonuclease</keyword>
<dbReference type="EMBL" id="WWHY01000001">
    <property type="protein sequence ID" value="MYR32213.1"/>
    <property type="molecule type" value="Genomic_DNA"/>
</dbReference>
<gene>
    <name evidence="3" type="ORF">GTW20_08005</name>
</gene>
<dbReference type="InterPro" id="IPR036691">
    <property type="entry name" value="Endo/exonu/phosph_ase_sf"/>
</dbReference>
<proteinExistence type="predicted"/>
<feature type="compositionally biased region" description="Pro residues" evidence="1">
    <location>
        <begin position="1"/>
        <end position="13"/>
    </location>
</feature>
<dbReference type="Pfam" id="PF03372">
    <property type="entry name" value="Exo_endo_phos"/>
    <property type="match status" value="1"/>
</dbReference>
<evidence type="ECO:0000259" key="2">
    <source>
        <dbReference type="PROSITE" id="PS51841"/>
    </source>
</evidence>
<dbReference type="InterPro" id="IPR001322">
    <property type="entry name" value="Lamin_tail_dom"/>
</dbReference>
<dbReference type="Proteomes" id="UP000467124">
    <property type="component" value="Unassembled WGS sequence"/>
</dbReference>
<sequence>MFPTPSRPGPPDTPGTRPARRGRALATGSALTALVLGAGLITSVPAAAAADTPLISEVYGGGGNSGAPLRHDFVELGNPTDAAVDVSGWSVQYLPARPGPSTRVQVTPLEGEIPAGEHYLIRQAAGTGGGADLPEPDAAGNTNMSATAGTVLLVDGTGAVECRTAADCAADENVVDVLGYGAATIFAGSPAAGTGNTTSTSRDEAFTHTGDNAADFTVGEPTPTNSAGETATEPGEGEPGEPVEPGEDRIHDVQGVTRTSPLAGEQVTGLPGVVTAINAFGGGRGFWFQDTEGDDDPRTSEALFVFTGSTTPDVAIGDEVLVAGRVSEYRPQAGAQTITQLEQARWTTLSRGNDLPEAILLEEDTLPTAYAPSDGGDITDRELEPDTYALDFWAANEHMLVRVEDAPIISPTDGYDALWVTTRPDENPTPNGGAHYGSYDDPNGGRVKIESLLDRAERPFPEANVGDTLAGVTEGPVYYSRFGGYLIRATTLGEHVSGDLEREPLRETARHEVSVATYNVENLGGADDQEAFDDLAEGLVTYLRSPDIVGLEEIQDNSSETDDGVVDADVTLDRLVDAIAAAGGPTYEWRQISPEDKKDGGVPGGNIRNAFLFNPARVQYVDVEGGDATTPVEVVEGERGVELSVSPGRISPGDSAWNSSRKPLVGHFRALNRDIYVVTNHFNSKGGDQSLHGVNQPPNRTSETQRNAQAELVREFADELLAADPRANLVVMGDLNDFQFSRTLDILTGDGALINPMVELLEPNEGYNYNFDGNSQALDHILVNGALSGRIDYRIARINSEFHDQVSDHDPQVLWIDTRAGTSPGRR</sequence>
<feature type="region of interest" description="Disordered" evidence="1">
    <location>
        <begin position="188"/>
        <end position="248"/>
    </location>
</feature>
<accession>A0A7K2IQK9</accession>
<dbReference type="PANTHER" id="PTHR42834:SF1">
    <property type="entry name" value="ENDONUCLEASE_EXONUCLEASE_PHOSPHATASE FAMILY PROTEIN (AFU_ORTHOLOGUE AFUA_3G09210)"/>
    <property type="match status" value="1"/>
</dbReference>
<dbReference type="PANTHER" id="PTHR42834">
    <property type="entry name" value="ENDONUCLEASE/EXONUCLEASE/PHOSPHATASE FAMILY PROTEIN (AFU_ORTHOLOGUE AFUA_3G09210)"/>
    <property type="match status" value="1"/>
</dbReference>
<feature type="compositionally biased region" description="Acidic residues" evidence="1">
    <location>
        <begin position="235"/>
        <end position="245"/>
    </location>
</feature>
<dbReference type="CDD" id="cd10283">
    <property type="entry name" value="MnuA_DNase1-like"/>
    <property type="match status" value="1"/>
</dbReference>
<feature type="region of interest" description="Disordered" evidence="1">
    <location>
        <begin position="1"/>
        <end position="21"/>
    </location>
</feature>
<feature type="domain" description="LTD" evidence="2">
    <location>
        <begin position="43"/>
        <end position="182"/>
    </location>
</feature>
<evidence type="ECO:0000313" key="4">
    <source>
        <dbReference type="Proteomes" id="UP000467124"/>
    </source>
</evidence>
<reference evidence="3 4" key="1">
    <citation type="journal article" date="2019" name="Nat. Commun.">
        <title>The antimicrobial potential of Streptomyces from insect microbiomes.</title>
        <authorList>
            <person name="Chevrette M.G."/>
            <person name="Carlson C.M."/>
            <person name="Ortega H.E."/>
            <person name="Thomas C."/>
            <person name="Ananiev G.E."/>
            <person name="Barns K.J."/>
            <person name="Book A.J."/>
            <person name="Cagnazzo J."/>
            <person name="Carlos C."/>
            <person name="Flanigan W."/>
            <person name="Grubbs K.J."/>
            <person name="Horn H.A."/>
            <person name="Hoffmann F.M."/>
            <person name="Klassen J.L."/>
            <person name="Knack J.J."/>
            <person name="Lewin G.R."/>
            <person name="McDonald B.R."/>
            <person name="Muller L."/>
            <person name="Melo W.G.P."/>
            <person name="Pinto-Tomas A.A."/>
            <person name="Schmitz A."/>
            <person name="Wendt-Pienkowski E."/>
            <person name="Wildman S."/>
            <person name="Zhao M."/>
            <person name="Zhang F."/>
            <person name="Bugni T.S."/>
            <person name="Andes D.R."/>
            <person name="Pupo M.T."/>
            <person name="Currie C.R."/>
        </authorList>
    </citation>
    <scope>NUCLEOTIDE SEQUENCE [LARGE SCALE GENOMIC DNA]</scope>
    <source>
        <strain evidence="3 4">SID5840</strain>
    </source>
</reference>
<comment type="caution">
    <text evidence="3">The sequence shown here is derived from an EMBL/GenBank/DDBJ whole genome shotgun (WGS) entry which is preliminary data.</text>
</comment>
<dbReference type="Pfam" id="PF00932">
    <property type="entry name" value="LTD"/>
    <property type="match status" value="1"/>
</dbReference>
<evidence type="ECO:0000256" key="1">
    <source>
        <dbReference type="SAM" id="MobiDB-lite"/>
    </source>
</evidence>
<organism evidence="3 4">
    <name type="scientific">Nocardiopsis alba</name>
    <dbReference type="NCBI Taxonomy" id="53437"/>
    <lineage>
        <taxon>Bacteria</taxon>
        <taxon>Bacillati</taxon>
        <taxon>Actinomycetota</taxon>
        <taxon>Actinomycetes</taxon>
        <taxon>Streptosporangiales</taxon>
        <taxon>Nocardiopsidaceae</taxon>
        <taxon>Nocardiopsis</taxon>
    </lineage>
</organism>
<keyword evidence="3" id="KW-0378">Hydrolase</keyword>
<dbReference type="GO" id="GO:0004519">
    <property type="term" value="F:endonuclease activity"/>
    <property type="evidence" value="ECO:0007669"/>
    <property type="project" value="UniProtKB-KW"/>
</dbReference>
<dbReference type="PROSITE" id="PS51841">
    <property type="entry name" value="LTD"/>
    <property type="match status" value="1"/>
</dbReference>
<evidence type="ECO:0000313" key="3">
    <source>
        <dbReference type="EMBL" id="MYR32213.1"/>
    </source>
</evidence>
<dbReference type="SUPFAM" id="SSF56219">
    <property type="entry name" value="DNase I-like"/>
    <property type="match status" value="1"/>
</dbReference>
<dbReference type="RefSeq" id="WP_161110635.1">
    <property type="nucleotide sequence ID" value="NZ_JBHYPC010000006.1"/>
</dbReference>
<dbReference type="Gene3D" id="3.60.10.10">
    <property type="entry name" value="Endonuclease/exonuclease/phosphatase"/>
    <property type="match status" value="1"/>
</dbReference>
<keyword evidence="3" id="KW-0540">Nuclease</keyword>